<evidence type="ECO:0000256" key="3">
    <source>
        <dbReference type="ARBA" id="ARBA00022771"/>
    </source>
</evidence>
<evidence type="ECO:0000256" key="6">
    <source>
        <dbReference type="ARBA" id="ARBA00023204"/>
    </source>
</evidence>
<evidence type="ECO:0000256" key="1">
    <source>
        <dbReference type="ARBA" id="ARBA00022723"/>
    </source>
</evidence>
<comment type="function">
    <text evidence="7">May play a role in DNA repair. It seems to be involved in an RecBC-independent recombinational process of DNA repair. It may act with RecF and RecO.</text>
</comment>
<dbReference type="NCBIfam" id="TIGR00615">
    <property type="entry name" value="recR"/>
    <property type="match status" value="1"/>
</dbReference>
<dbReference type="Gene3D" id="3.40.1360.10">
    <property type="match status" value="1"/>
</dbReference>
<feature type="zinc finger region" description="C4-type" evidence="7">
    <location>
        <begin position="55"/>
        <end position="70"/>
    </location>
</feature>
<protein>
    <recommendedName>
        <fullName evidence="7">Recombination protein RecR</fullName>
    </recommendedName>
</protein>
<dbReference type="CDD" id="cd01025">
    <property type="entry name" value="TOPRIM_recR"/>
    <property type="match status" value="1"/>
</dbReference>
<dbReference type="PANTHER" id="PTHR30446">
    <property type="entry name" value="RECOMBINATION PROTEIN RECR"/>
    <property type="match status" value="1"/>
</dbReference>
<dbReference type="Pfam" id="PF21176">
    <property type="entry name" value="RecR_HhH"/>
    <property type="match status" value="1"/>
</dbReference>
<dbReference type="Proteomes" id="UP001327219">
    <property type="component" value="Chromosome"/>
</dbReference>
<dbReference type="PROSITE" id="PS01300">
    <property type="entry name" value="RECR"/>
    <property type="match status" value="1"/>
</dbReference>
<evidence type="ECO:0000256" key="4">
    <source>
        <dbReference type="ARBA" id="ARBA00022833"/>
    </source>
</evidence>
<evidence type="ECO:0000313" key="9">
    <source>
        <dbReference type="EMBL" id="WPX97360.1"/>
    </source>
</evidence>
<evidence type="ECO:0000256" key="2">
    <source>
        <dbReference type="ARBA" id="ARBA00022763"/>
    </source>
</evidence>
<accession>A0ABZ0UMH0</accession>
<keyword evidence="1 7" id="KW-0479">Metal-binding</keyword>
<dbReference type="Pfam" id="PF21175">
    <property type="entry name" value="RecR_C"/>
    <property type="match status" value="1"/>
</dbReference>
<dbReference type="InterPro" id="IPR000093">
    <property type="entry name" value="DNA_Rcmb_RecR"/>
</dbReference>
<dbReference type="InterPro" id="IPR015967">
    <property type="entry name" value="Rcmb_RecR_Znf"/>
</dbReference>
<proteinExistence type="inferred from homology"/>
<keyword evidence="3 7" id="KW-0863">Zinc-finger</keyword>
<dbReference type="EMBL" id="CP110820">
    <property type="protein sequence ID" value="WPX97360.1"/>
    <property type="molecule type" value="Genomic_DNA"/>
</dbReference>
<dbReference type="Pfam" id="PF13662">
    <property type="entry name" value="Toprim_4"/>
    <property type="match status" value="1"/>
</dbReference>
<dbReference type="SMART" id="SM00493">
    <property type="entry name" value="TOPRIM"/>
    <property type="match status" value="1"/>
</dbReference>
<dbReference type="RefSeq" id="WP_323732881.1">
    <property type="nucleotide sequence ID" value="NZ_CP110820.1"/>
</dbReference>
<name>A0ABZ0UMH0_9RICK</name>
<keyword evidence="5 7" id="KW-0233">DNA recombination</keyword>
<keyword evidence="6 7" id="KW-0234">DNA repair</keyword>
<dbReference type="InterPro" id="IPR023627">
    <property type="entry name" value="Rcmb_RecR"/>
</dbReference>
<evidence type="ECO:0000256" key="7">
    <source>
        <dbReference type="HAMAP-Rule" id="MF_00017"/>
    </source>
</evidence>
<dbReference type="InterPro" id="IPR006171">
    <property type="entry name" value="TOPRIM_dom"/>
</dbReference>
<evidence type="ECO:0000259" key="8">
    <source>
        <dbReference type="PROSITE" id="PS50880"/>
    </source>
</evidence>
<organism evidence="9 10">
    <name type="scientific">Candidatus Bandiella euplotis</name>
    <dbReference type="NCBI Taxonomy" id="1664265"/>
    <lineage>
        <taxon>Bacteria</taxon>
        <taxon>Pseudomonadati</taxon>
        <taxon>Pseudomonadota</taxon>
        <taxon>Alphaproteobacteria</taxon>
        <taxon>Rickettsiales</taxon>
        <taxon>Candidatus Midichloriaceae</taxon>
        <taxon>Candidatus Bandiella</taxon>
    </lineage>
</organism>
<dbReference type="SUPFAM" id="SSF111304">
    <property type="entry name" value="Recombination protein RecR"/>
    <property type="match status" value="1"/>
</dbReference>
<comment type="similarity">
    <text evidence="7">Belongs to the RecR family.</text>
</comment>
<feature type="domain" description="Toprim" evidence="8">
    <location>
        <begin position="78"/>
        <end position="173"/>
    </location>
</feature>
<keyword evidence="4 7" id="KW-0862">Zinc</keyword>
<dbReference type="PANTHER" id="PTHR30446:SF0">
    <property type="entry name" value="RECOMBINATION PROTEIN RECR"/>
    <property type="match status" value="1"/>
</dbReference>
<keyword evidence="10" id="KW-1185">Reference proteome</keyword>
<gene>
    <name evidence="7" type="primary">recR</name>
    <name evidence="9" type="ORF">Bandiella_01509</name>
</gene>
<dbReference type="Gene3D" id="1.10.8.420">
    <property type="entry name" value="RecR Domain 1"/>
    <property type="match status" value="1"/>
</dbReference>
<dbReference type="PROSITE" id="PS50880">
    <property type="entry name" value="TOPRIM"/>
    <property type="match status" value="1"/>
</dbReference>
<reference evidence="9 10" key="1">
    <citation type="submission" date="2022-11" db="EMBL/GenBank/DDBJ databases">
        <title>Host association and intracellularity evolved multiple times independently in the Rickettsiales.</title>
        <authorList>
            <person name="Castelli M."/>
            <person name="Nardi T."/>
            <person name="Gammuto L."/>
            <person name="Bellinzona G."/>
            <person name="Sabaneyeva E."/>
            <person name="Potekhin A."/>
            <person name="Serra V."/>
            <person name="Petroni G."/>
            <person name="Sassera D."/>
        </authorList>
    </citation>
    <scope>NUCLEOTIDE SEQUENCE [LARGE SCALE GENOMIC DNA]</scope>
    <source>
        <strain evidence="9 10">NDG2</strain>
    </source>
</reference>
<dbReference type="InterPro" id="IPR034137">
    <property type="entry name" value="TOPRIM_RecR"/>
</dbReference>
<evidence type="ECO:0000256" key="5">
    <source>
        <dbReference type="ARBA" id="ARBA00023172"/>
    </source>
</evidence>
<evidence type="ECO:0000313" key="10">
    <source>
        <dbReference type="Proteomes" id="UP001327219"/>
    </source>
</evidence>
<dbReference type="HAMAP" id="MF_00017">
    <property type="entry name" value="RecR"/>
    <property type="match status" value="1"/>
</dbReference>
<keyword evidence="2 7" id="KW-0227">DNA damage</keyword>
<dbReference type="Pfam" id="PF02132">
    <property type="entry name" value="RecR_ZnF"/>
    <property type="match status" value="1"/>
</dbReference>
<sequence length="196" mass="21297">MQINSLEQLIKTISKLPGLGPKSAKRIALSLIQNKDEMVKLSSLLDQTVAEIKICKICANIDVSNPCAICMDDKRDGSVLCVVENIADLWAIEKSKTYKGTYHVLGGTLSAIEGKTPQSLNINNIQDRVTVHSIQEVIIATNSTLEGQTTGHYIAKLLEPLGVKMSRLASGIPIGAELDYIDDGTLALALKLRHKF</sequence>